<dbReference type="KEGG" id="csl:COCSUDRAFT_33563"/>
<feature type="non-terminal residue" evidence="1">
    <location>
        <position position="55"/>
    </location>
</feature>
<proteinExistence type="predicted"/>
<dbReference type="AlphaFoldDB" id="I0YTY5"/>
<name>I0YTY5_COCSC</name>
<gene>
    <name evidence="1" type="ORF">COCSUDRAFT_33563</name>
</gene>
<sequence length="55" mass="6421">MMTAFDSFYYSHRSLELQIEAPINRHRYHSLRATILYLNSPMLQLGGMTCNIEVS</sequence>
<protein>
    <submittedName>
        <fullName evidence="1">Uncharacterized protein</fullName>
    </submittedName>
</protein>
<keyword evidence="2" id="KW-1185">Reference proteome</keyword>
<dbReference type="RefSeq" id="XP_005646398.1">
    <property type="nucleotide sequence ID" value="XM_005646341.1"/>
</dbReference>
<evidence type="ECO:0000313" key="2">
    <source>
        <dbReference type="Proteomes" id="UP000007264"/>
    </source>
</evidence>
<comment type="caution">
    <text evidence="1">The sequence shown here is derived from an EMBL/GenBank/DDBJ whole genome shotgun (WGS) entry which is preliminary data.</text>
</comment>
<evidence type="ECO:0000313" key="1">
    <source>
        <dbReference type="EMBL" id="EIE21854.1"/>
    </source>
</evidence>
<accession>I0YTY5</accession>
<organism evidence="1 2">
    <name type="scientific">Coccomyxa subellipsoidea (strain C-169)</name>
    <name type="common">Green microalga</name>
    <dbReference type="NCBI Taxonomy" id="574566"/>
    <lineage>
        <taxon>Eukaryota</taxon>
        <taxon>Viridiplantae</taxon>
        <taxon>Chlorophyta</taxon>
        <taxon>core chlorophytes</taxon>
        <taxon>Trebouxiophyceae</taxon>
        <taxon>Trebouxiophyceae incertae sedis</taxon>
        <taxon>Coccomyxaceae</taxon>
        <taxon>Coccomyxa</taxon>
        <taxon>Coccomyxa subellipsoidea</taxon>
    </lineage>
</organism>
<reference evidence="1 2" key="1">
    <citation type="journal article" date="2012" name="Genome Biol.">
        <title>The genome of the polar eukaryotic microalga coccomyxa subellipsoidea reveals traits of cold adaptation.</title>
        <authorList>
            <person name="Blanc G."/>
            <person name="Agarkova I."/>
            <person name="Grimwood J."/>
            <person name="Kuo A."/>
            <person name="Brueggeman A."/>
            <person name="Dunigan D."/>
            <person name="Gurnon J."/>
            <person name="Ladunga I."/>
            <person name="Lindquist E."/>
            <person name="Lucas S."/>
            <person name="Pangilinan J."/>
            <person name="Proschold T."/>
            <person name="Salamov A."/>
            <person name="Schmutz J."/>
            <person name="Weeks D."/>
            <person name="Yamada T."/>
            <person name="Claverie J.M."/>
            <person name="Grigoriev I."/>
            <person name="Van Etten J."/>
            <person name="Lomsadze A."/>
            <person name="Borodovsky M."/>
        </authorList>
    </citation>
    <scope>NUCLEOTIDE SEQUENCE [LARGE SCALE GENOMIC DNA]</scope>
    <source>
        <strain evidence="1 2">C-169</strain>
    </source>
</reference>
<dbReference type="GeneID" id="17039839"/>
<dbReference type="Proteomes" id="UP000007264">
    <property type="component" value="Unassembled WGS sequence"/>
</dbReference>
<dbReference type="EMBL" id="AGSI01000011">
    <property type="protein sequence ID" value="EIE21854.1"/>
    <property type="molecule type" value="Genomic_DNA"/>
</dbReference>